<dbReference type="GO" id="GO:0003676">
    <property type="term" value="F:nucleic acid binding"/>
    <property type="evidence" value="ECO:0007669"/>
    <property type="project" value="InterPro"/>
</dbReference>
<protein>
    <recommendedName>
        <fullName evidence="1">RNase H type-1 domain-containing protein</fullName>
    </recommendedName>
</protein>
<dbReference type="InterPro" id="IPR036397">
    <property type="entry name" value="RNaseH_sf"/>
</dbReference>
<dbReference type="InterPro" id="IPR002156">
    <property type="entry name" value="RNaseH_domain"/>
</dbReference>
<proteinExistence type="predicted"/>
<dbReference type="EMBL" id="JAZDWU010000003">
    <property type="protein sequence ID" value="KAL0008453.1"/>
    <property type="molecule type" value="Genomic_DNA"/>
</dbReference>
<dbReference type="InterPro" id="IPR052929">
    <property type="entry name" value="RNase_H-like_EbsB-rel"/>
</dbReference>
<organism evidence="2 3">
    <name type="scientific">Lithocarpus litseifolius</name>
    <dbReference type="NCBI Taxonomy" id="425828"/>
    <lineage>
        <taxon>Eukaryota</taxon>
        <taxon>Viridiplantae</taxon>
        <taxon>Streptophyta</taxon>
        <taxon>Embryophyta</taxon>
        <taxon>Tracheophyta</taxon>
        <taxon>Spermatophyta</taxon>
        <taxon>Magnoliopsida</taxon>
        <taxon>eudicotyledons</taxon>
        <taxon>Gunneridae</taxon>
        <taxon>Pentapetalae</taxon>
        <taxon>rosids</taxon>
        <taxon>fabids</taxon>
        <taxon>Fagales</taxon>
        <taxon>Fagaceae</taxon>
        <taxon>Lithocarpus</taxon>
    </lineage>
</organism>
<dbReference type="Proteomes" id="UP001459277">
    <property type="component" value="Unassembled WGS sequence"/>
</dbReference>
<evidence type="ECO:0000313" key="3">
    <source>
        <dbReference type="Proteomes" id="UP001459277"/>
    </source>
</evidence>
<dbReference type="GO" id="GO:0004523">
    <property type="term" value="F:RNA-DNA hybrid ribonuclease activity"/>
    <property type="evidence" value="ECO:0007669"/>
    <property type="project" value="InterPro"/>
</dbReference>
<dbReference type="PANTHER" id="PTHR47074">
    <property type="entry name" value="BNAC02G40300D PROTEIN"/>
    <property type="match status" value="1"/>
</dbReference>
<dbReference type="Pfam" id="PF13456">
    <property type="entry name" value="RVT_3"/>
    <property type="match status" value="1"/>
</dbReference>
<comment type="caution">
    <text evidence="2">The sequence shown here is derived from an EMBL/GenBank/DDBJ whole genome shotgun (WGS) entry which is preliminary data.</text>
</comment>
<evidence type="ECO:0000313" key="2">
    <source>
        <dbReference type="EMBL" id="KAL0008453.1"/>
    </source>
</evidence>
<reference evidence="2 3" key="1">
    <citation type="submission" date="2024-01" db="EMBL/GenBank/DDBJ databases">
        <title>A telomere-to-telomere, gap-free genome of sweet tea (Lithocarpus litseifolius).</title>
        <authorList>
            <person name="Zhou J."/>
        </authorList>
    </citation>
    <scope>NUCLEOTIDE SEQUENCE [LARGE SCALE GENOMIC DNA]</scope>
    <source>
        <strain evidence="2">Zhou-2022a</strain>
        <tissue evidence="2">Leaf</tissue>
    </source>
</reference>
<dbReference type="AlphaFoldDB" id="A0AAW2DFU2"/>
<dbReference type="PANTHER" id="PTHR47074:SF48">
    <property type="entry name" value="POLYNUCLEOTIDYL TRANSFERASE, RIBONUCLEASE H-LIKE SUPERFAMILY PROTEIN"/>
    <property type="match status" value="1"/>
</dbReference>
<accession>A0AAW2DFU2</accession>
<name>A0AAW2DFU2_9ROSI</name>
<gene>
    <name evidence="2" type="ORF">SO802_009955</name>
</gene>
<sequence>MELVCLKKLLAKEGRAAMLSGKNFRVRQVKKEIEVLLDKESTMWAQRSRVLWVKQEDRYTKYFHCCAIRKFRKNSMEGTRDESGIWRVKQEEIVVVMVNYYKLLFSSTEKSVPPCVLACVPTVISEEMNEGLCREFEACEMVTVLQQMAYLKAPSSNGTPPLFYQHFWGMEFQPRQRSGRNGNRWRTPPVGFMKINFNGAVFADTIMSKVGVVIRDDNGSILASCSKKISQSYKSNEIETTAGTTALSFVHKLGFRCAILEGDSLVLINALKT</sequence>
<evidence type="ECO:0000259" key="1">
    <source>
        <dbReference type="Pfam" id="PF13456"/>
    </source>
</evidence>
<feature type="domain" description="RNase H type-1" evidence="1">
    <location>
        <begin position="196"/>
        <end position="272"/>
    </location>
</feature>
<keyword evidence="3" id="KW-1185">Reference proteome</keyword>
<dbReference type="Gene3D" id="3.30.420.10">
    <property type="entry name" value="Ribonuclease H-like superfamily/Ribonuclease H"/>
    <property type="match status" value="1"/>
</dbReference>